<feature type="non-terminal residue" evidence="1">
    <location>
        <position position="267"/>
    </location>
</feature>
<evidence type="ECO:0000313" key="1">
    <source>
        <dbReference type="EMBL" id="OEL38284.1"/>
    </source>
</evidence>
<dbReference type="Proteomes" id="UP000095767">
    <property type="component" value="Unassembled WGS sequence"/>
</dbReference>
<comment type="caution">
    <text evidence="1">The sequence shown here is derived from an EMBL/GenBank/DDBJ whole genome shotgun (WGS) entry which is preliminary data.</text>
</comment>
<evidence type="ECO:0000313" key="2">
    <source>
        <dbReference type="Proteomes" id="UP000095767"/>
    </source>
</evidence>
<dbReference type="EMBL" id="LWDX02002322">
    <property type="protein sequence ID" value="OEL38284.1"/>
    <property type="molecule type" value="Genomic_DNA"/>
</dbReference>
<sequence length="267" mass="29626">MDRPAAAAVAAFNPGGTWEKKPVSAAAAATYQSWVLLDPTILKEDPAANSTAFTVCTASDSREVLVSLHLAEPPSSSDVQLRTDAQVDGKPMIIAADGDLLLIHMVVVTGCDPPFVSYEGKLFVYKSRPEPVMGRVRLLPQFANRLFPVRHTGIACRSKEFIMVGFHTSIISDDEEMSMLPRFSSSTGRWEALDLPIPFDSEKGLYKFVRGLDDMLALDGIMFWVDYHRGILYCNVFADSREPWFIQLPGIDIWDLTCQHAWDSPQA</sequence>
<keyword evidence="2" id="KW-1185">Reference proteome</keyword>
<gene>
    <name evidence="1" type="ORF">BAE44_0000695</name>
</gene>
<name>A0A1E5WLR9_9POAL</name>
<protein>
    <submittedName>
        <fullName evidence="1">Uncharacterized protein</fullName>
    </submittedName>
</protein>
<dbReference type="AlphaFoldDB" id="A0A1E5WLR9"/>
<proteinExistence type="predicted"/>
<reference evidence="1 2" key="1">
    <citation type="submission" date="2016-09" db="EMBL/GenBank/DDBJ databases">
        <title>The draft genome of Dichanthelium oligosanthes: A C3 panicoid grass species.</title>
        <authorList>
            <person name="Studer A.J."/>
            <person name="Schnable J.C."/>
            <person name="Brutnell T.P."/>
        </authorList>
    </citation>
    <scope>NUCLEOTIDE SEQUENCE [LARGE SCALE GENOMIC DNA]</scope>
    <source>
        <strain evidence="2">cv. Kellogg 1175</strain>
        <tissue evidence="1">Leaf</tissue>
    </source>
</reference>
<accession>A0A1E5WLR9</accession>
<organism evidence="1 2">
    <name type="scientific">Dichanthelium oligosanthes</name>
    <dbReference type="NCBI Taxonomy" id="888268"/>
    <lineage>
        <taxon>Eukaryota</taxon>
        <taxon>Viridiplantae</taxon>
        <taxon>Streptophyta</taxon>
        <taxon>Embryophyta</taxon>
        <taxon>Tracheophyta</taxon>
        <taxon>Spermatophyta</taxon>
        <taxon>Magnoliopsida</taxon>
        <taxon>Liliopsida</taxon>
        <taxon>Poales</taxon>
        <taxon>Poaceae</taxon>
        <taxon>PACMAD clade</taxon>
        <taxon>Panicoideae</taxon>
        <taxon>Panicodae</taxon>
        <taxon>Paniceae</taxon>
        <taxon>Dichantheliinae</taxon>
        <taxon>Dichanthelium</taxon>
    </lineage>
</organism>
<dbReference type="PANTHER" id="PTHR33074">
    <property type="entry name" value="EXPRESSED PROTEIN-RELATED"/>
    <property type="match status" value="1"/>
</dbReference>
<dbReference type="STRING" id="888268.A0A1E5WLR9"/>
<dbReference type="OrthoDB" id="594290at2759"/>
<dbReference type="PANTHER" id="PTHR33074:SF99">
    <property type="entry name" value="DUF1618 DOMAIN-CONTAINING PROTEIN"/>
    <property type="match status" value="1"/>
</dbReference>